<dbReference type="PROSITE" id="PS51819">
    <property type="entry name" value="VOC"/>
    <property type="match status" value="1"/>
</dbReference>
<dbReference type="Gene3D" id="3.10.180.10">
    <property type="entry name" value="2,3-Dihydroxybiphenyl 1,2-Dioxygenase, domain 1"/>
    <property type="match status" value="1"/>
</dbReference>
<organism evidence="2 3">
    <name type="scientific">Hoeflea prorocentri</name>
    <dbReference type="NCBI Taxonomy" id="1922333"/>
    <lineage>
        <taxon>Bacteria</taxon>
        <taxon>Pseudomonadati</taxon>
        <taxon>Pseudomonadota</taxon>
        <taxon>Alphaproteobacteria</taxon>
        <taxon>Hyphomicrobiales</taxon>
        <taxon>Rhizobiaceae</taxon>
        <taxon>Hoeflea</taxon>
    </lineage>
</organism>
<dbReference type="PANTHER" id="PTHR46142">
    <property type="match status" value="1"/>
</dbReference>
<evidence type="ECO:0000313" key="3">
    <source>
        <dbReference type="Proteomes" id="UP001151234"/>
    </source>
</evidence>
<keyword evidence="3" id="KW-1185">Reference proteome</keyword>
<dbReference type="SUPFAM" id="SSF54593">
    <property type="entry name" value="Glyoxalase/Bleomycin resistance protein/Dihydroxybiphenyl dioxygenase"/>
    <property type="match status" value="1"/>
</dbReference>
<gene>
    <name evidence="2" type="ORF">OQ273_10490</name>
</gene>
<sequence length="132" mass="14900">MHIARLDHVNIITVNLTEMVAWYEDILGLVAGERPPFKFPGAWIYIGNDPVIHLVTTEGDRQSIEPNIEHFALSASGLAAFIKRLEDKGVGYRMNLVPDFPIVQVNIHDYDGNHIHVDFPLDELSDELKAKL</sequence>
<dbReference type="Pfam" id="PF00903">
    <property type="entry name" value="Glyoxalase"/>
    <property type="match status" value="1"/>
</dbReference>
<dbReference type="PANTHER" id="PTHR46142:SF3">
    <property type="entry name" value="F18B13.24 PROTEIN"/>
    <property type="match status" value="1"/>
</dbReference>
<reference evidence="2" key="1">
    <citation type="submission" date="2022-11" db="EMBL/GenBank/DDBJ databases">
        <title>Draft genome sequence of Hoeflea poritis E7-10 and Hoeflea prorocentri PM5-8, separated from scleractinian coral Porites lutea and marine dinoflagellate.</title>
        <authorList>
            <person name="Zhang G."/>
            <person name="Wei Q."/>
            <person name="Cai L."/>
        </authorList>
    </citation>
    <scope>NUCLEOTIDE SEQUENCE</scope>
    <source>
        <strain evidence="2">PM5-8</strain>
    </source>
</reference>
<accession>A0A9X3UIT2</accession>
<name>A0A9X3UIT2_9HYPH</name>
<dbReference type="Proteomes" id="UP001151234">
    <property type="component" value="Unassembled WGS sequence"/>
</dbReference>
<dbReference type="InterPro" id="IPR037523">
    <property type="entry name" value="VOC_core"/>
</dbReference>
<evidence type="ECO:0000313" key="2">
    <source>
        <dbReference type="EMBL" id="MDA5399000.1"/>
    </source>
</evidence>
<proteinExistence type="predicted"/>
<dbReference type="InterPro" id="IPR029068">
    <property type="entry name" value="Glyas_Bleomycin-R_OHBP_Dase"/>
</dbReference>
<dbReference type="AlphaFoldDB" id="A0A9X3UIT2"/>
<dbReference type="RefSeq" id="WP_267990448.1">
    <property type="nucleotide sequence ID" value="NZ_JAPJZI010000001.1"/>
</dbReference>
<dbReference type="EMBL" id="JAPJZI010000001">
    <property type="protein sequence ID" value="MDA5399000.1"/>
    <property type="molecule type" value="Genomic_DNA"/>
</dbReference>
<dbReference type="InterPro" id="IPR004360">
    <property type="entry name" value="Glyas_Fos-R_dOase_dom"/>
</dbReference>
<feature type="domain" description="VOC" evidence="1">
    <location>
        <begin position="5"/>
        <end position="120"/>
    </location>
</feature>
<evidence type="ECO:0000259" key="1">
    <source>
        <dbReference type="PROSITE" id="PS51819"/>
    </source>
</evidence>
<comment type="caution">
    <text evidence="2">The sequence shown here is derived from an EMBL/GenBank/DDBJ whole genome shotgun (WGS) entry which is preliminary data.</text>
</comment>
<protein>
    <submittedName>
        <fullName evidence="2">VOC family protein</fullName>
    </submittedName>
</protein>